<proteinExistence type="predicted"/>
<evidence type="ECO:0000256" key="1">
    <source>
        <dbReference type="SAM" id="MobiDB-lite"/>
    </source>
</evidence>
<dbReference type="Proteomes" id="UP001372834">
    <property type="component" value="Unassembled WGS sequence"/>
</dbReference>
<evidence type="ECO:0000313" key="3">
    <source>
        <dbReference type="Proteomes" id="UP001372834"/>
    </source>
</evidence>
<dbReference type="EMBL" id="JAWJWE010000005">
    <property type="protein sequence ID" value="KAK6634607.1"/>
    <property type="molecule type" value="Genomic_DNA"/>
</dbReference>
<feature type="non-terminal residue" evidence="2">
    <location>
        <position position="54"/>
    </location>
</feature>
<name>A0AAN8P662_POLSC</name>
<comment type="caution">
    <text evidence="2">The sequence shown here is derived from an EMBL/GenBank/DDBJ whole genome shotgun (WGS) entry which is preliminary data.</text>
</comment>
<reference evidence="2 3" key="1">
    <citation type="submission" date="2023-10" db="EMBL/GenBank/DDBJ databases">
        <title>Genomes of two closely related lineages of the louse Polyplax serrata with different host specificities.</title>
        <authorList>
            <person name="Martinu J."/>
            <person name="Tarabai H."/>
            <person name="Stefka J."/>
            <person name="Hypsa V."/>
        </authorList>
    </citation>
    <scope>NUCLEOTIDE SEQUENCE [LARGE SCALE GENOMIC DNA]</scope>
    <source>
        <strain evidence="2">HR10_N</strain>
    </source>
</reference>
<sequence length="54" mass="6330">MSGVVQLQALVSEEERTGRRRTTKRTPYQIEEWFISVENHRNKGGPSKWDDQTP</sequence>
<protein>
    <submittedName>
        <fullName evidence="2">Uncharacterized protein</fullName>
    </submittedName>
</protein>
<feature type="region of interest" description="Disordered" evidence="1">
    <location>
        <begin position="1"/>
        <end position="25"/>
    </location>
</feature>
<gene>
    <name evidence="2" type="ORF">RUM43_012008</name>
</gene>
<accession>A0AAN8P662</accession>
<dbReference type="AlphaFoldDB" id="A0AAN8P662"/>
<organism evidence="2 3">
    <name type="scientific">Polyplax serrata</name>
    <name type="common">Common mouse louse</name>
    <dbReference type="NCBI Taxonomy" id="468196"/>
    <lineage>
        <taxon>Eukaryota</taxon>
        <taxon>Metazoa</taxon>
        <taxon>Ecdysozoa</taxon>
        <taxon>Arthropoda</taxon>
        <taxon>Hexapoda</taxon>
        <taxon>Insecta</taxon>
        <taxon>Pterygota</taxon>
        <taxon>Neoptera</taxon>
        <taxon>Paraneoptera</taxon>
        <taxon>Psocodea</taxon>
        <taxon>Troctomorpha</taxon>
        <taxon>Phthiraptera</taxon>
        <taxon>Anoplura</taxon>
        <taxon>Polyplacidae</taxon>
        <taxon>Polyplax</taxon>
    </lineage>
</organism>
<evidence type="ECO:0000313" key="2">
    <source>
        <dbReference type="EMBL" id="KAK6634607.1"/>
    </source>
</evidence>